<comment type="caution">
    <text evidence="4">The sequence shown here is derived from an EMBL/GenBank/DDBJ whole genome shotgun (WGS) entry which is preliminary data.</text>
</comment>
<name>A0AAV9WKE1_9PEZI</name>
<gene>
    <name evidence="4" type="ORF">TWF481_004402</name>
</gene>
<keyword evidence="5" id="KW-1185">Reference proteome</keyword>
<feature type="repeat" description="ANK" evidence="2">
    <location>
        <begin position="901"/>
        <end position="933"/>
    </location>
</feature>
<feature type="repeat" description="ANK" evidence="2">
    <location>
        <begin position="828"/>
        <end position="860"/>
    </location>
</feature>
<evidence type="ECO:0000313" key="5">
    <source>
        <dbReference type="Proteomes" id="UP001370758"/>
    </source>
</evidence>
<evidence type="ECO:0000259" key="3">
    <source>
        <dbReference type="Pfam" id="PF24883"/>
    </source>
</evidence>
<proteinExistence type="predicted"/>
<dbReference type="AlphaFoldDB" id="A0AAV9WKE1"/>
<keyword evidence="2" id="KW-0040">ANK repeat</keyword>
<feature type="repeat" description="ANK" evidence="2">
    <location>
        <begin position="661"/>
        <end position="693"/>
    </location>
</feature>
<organism evidence="4 5">
    <name type="scientific">Arthrobotrys musiformis</name>
    <dbReference type="NCBI Taxonomy" id="47236"/>
    <lineage>
        <taxon>Eukaryota</taxon>
        <taxon>Fungi</taxon>
        <taxon>Dikarya</taxon>
        <taxon>Ascomycota</taxon>
        <taxon>Pezizomycotina</taxon>
        <taxon>Orbiliomycetes</taxon>
        <taxon>Orbiliales</taxon>
        <taxon>Orbiliaceae</taxon>
        <taxon>Arthrobotrys</taxon>
    </lineage>
</organism>
<feature type="repeat" description="ANK" evidence="2">
    <location>
        <begin position="728"/>
        <end position="760"/>
    </location>
</feature>
<reference evidence="4 5" key="1">
    <citation type="submission" date="2023-08" db="EMBL/GenBank/DDBJ databases">
        <authorList>
            <person name="Palmer J.M."/>
        </authorList>
    </citation>
    <scope>NUCLEOTIDE SEQUENCE [LARGE SCALE GENOMIC DNA]</scope>
    <source>
        <strain evidence="4 5">TWF481</strain>
    </source>
</reference>
<dbReference type="InterPro" id="IPR056884">
    <property type="entry name" value="NPHP3-like_N"/>
</dbReference>
<dbReference type="PANTHER" id="PTHR10039:SF16">
    <property type="entry name" value="GPI INOSITOL-DEACYLASE"/>
    <property type="match status" value="1"/>
</dbReference>
<accession>A0AAV9WKE1</accession>
<dbReference type="Pfam" id="PF24883">
    <property type="entry name" value="NPHP3_N"/>
    <property type="match status" value="1"/>
</dbReference>
<feature type="domain" description="Nephrocystin 3-like N-terminal" evidence="3">
    <location>
        <begin position="157"/>
        <end position="314"/>
    </location>
</feature>
<evidence type="ECO:0000313" key="4">
    <source>
        <dbReference type="EMBL" id="KAK6509671.1"/>
    </source>
</evidence>
<dbReference type="InterPro" id="IPR027417">
    <property type="entry name" value="P-loop_NTPase"/>
</dbReference>
<dbReference type="InterPro" id="IPR036770">
    <property type="entry name" value="Ankyrin_rpt-contain_sf"/>
</dbReference>
<dbReference type="SUPFAM" id="SSF48403">
    <property type="entry name" value="Ankyrin repeat"/>
    <property type="match status" value="1"/>
</dbReference>
<dbReference type="Proteomes" id="UP001370758">
    <property type="component" value="Unassembled WGS sequence"/>
</dbReference>
<dbReference type="SMART" id="SM00248">
    <property type="entry name" value="ANK"/>
    <property type="match status" value="11"/>
</dbReference>
<dbReference type="EMBL" id="JAVHJL010000002">
    <property type="protein sequence ID" value="KAK6509671.1"/>
    <property type="molecule type" value="Genomic_DNA"/>
</dbReference>
<dbReference type="Gene3D" id="3.40.50.300">
    <property type="entry name" value="P-loop containing nucleotide triphosphate hydrolases"/>
    <property type="match status" value="1"/>
</dbReference>
<dbReference type="Pfam" id="PF00023">
    <property type="entry name" value="Ank"/>
    <property type="match status" value="1"/>
</dbReference>
<dbReference type="PANTHER" id="PTHR10039">
    <property type="entry name" value="AMELOGENIN"/>
    <property type="match status" value="1"/>
</dbReference>
<dbReference type="PROSITE" id="PS50088">
    <property type="entry name" value="ANK_REPEAT"/>
    <property type="match status" value="5"/>
</dbReference>
<dbReference type="Pfam" id="PF12796">
    <property type="entry name" value="Ank_2"/>
    <property type="match status" value="2"/>
</dbReference>
<keyword evidence="1" id="KW-0677">Repeat</keyword>
<dbReference type="InterPro" id="IPR002110">
    <property type="entry name" value="Ankyrin_rpt"/>
</dbReference>
<evidence type="ECO:0000256" key="2">
    <source>
        <dbReference type="PROSITE-ProRule" id="PRU00023"/>
    </source>
</evidence>
<dbReference type="Gene3D" id="1.25.40.20">
    <property type="entry name" value="Ankyrin repeat-containing domain"/>
    <property type="match status" value="2"/>
</dbReference>
<evidence type="ECO:0000256" key="1">
    <source>
        <dbReference type="ARBA" id="ARBA00022737"/>
    </source>
</evidence>
<feature type="repeat" description="ANK" evidence="2">
    <location>
        <begin position="863"/>
        <end position="895"/>
    </location>
</feature>
<dbReference type="PROSITE" id="PS50297">
    <property type="entry name" value="ANK_REP_REGION"/>
    <property type="match status" value="4"/>
</dbReference>
<sequence length="1082" mass="120483">MDPLSVTASIIAVVQASTAVISYCIKFSSQMKGAEQEILQVISELKTLRDLLEKVSEVLPEDDRPENAKVSGLYLALQTTWAIVSDISGRLYPLLQGGFKSKLKWPFKGEAIKEKLEKLQNQKSTLQLGAPNQYLELYKTSDPEQNHKTSRERHEPETCSWVFKLDSFKSWISGDGESLWIHGIPGAGKTIICSTIIEHVRTLRAPPKVVYYYFDFSDTRKQLLSGFFQSVIYQLIVATPEIPEVAANLYEEYRGLQQPGCDEYLEVFMAIAAKKGVFVIIDAIDECSKAERSDFFRIFVDNLESKVNLLITSRREPDIEKALSGRFTHSVSIEGHTVDEDVRRHVSNAMATDPTFQKWASAAVKIEVLDRIVAGCHGMFRWAVCQLEVMKNCSNLRAIRVELGRMPKTLDQTYDRILQGIPEMHRTFVESALRWLVFSERPLLLDELGEAAVIDPEFGPFNADDSRFLDPKKILELCGSLVVLGEKKYTRELHFSNDWLFFKLRNQHYTQYDQGNFPDHSYITVSLSHYSVKEYLTSERLQKGPLSGYFMAQGLSHRFLTQCAILYLQGLSHGHEVEGFEIGEKEFHEYPLLEYCAVNWMKHFRKGDIDPDCIDLLMEFFDDSKPGAYMNWLLSYEPDIDCGTYPPGVYHPRRFPGNLGSFPTPLYWAAWLGSVDIAIRLIDNGADVEGSDRGFLGSPLSVASYYRFEDLVRQLIERGADPNGKGGYMGTVLQSAAVGGSHEVVKLLVKAGADFNKIGGQWNTALVAAARHGHDKIVSYLLELEPPPDITLQSSALSYALYQAALAGDIKITNRLLNAGADINEVGPDGTALYAACSNGSIKLVQMLLRRGADVNKAGGKGGGNCPLIAAAGAGDAELVRVLLRAGADVNAQPTFNAREKGASALEAAIRSKSLETFETILNAGGDPNLQGDYPNGLYAALHIEQLEMAKILLDRFTEISDGTFLRAISLWNQDPWFLRTILERNLNVNIDAHSDRLLAFAGSALHFAIDTCDEEAVRLILEKGPYIDALSSYGSVFTYAISKGMTNIANELIEKGADTSREMPIFTPKPVTTHPLHGHFL</sequence>
<protein>
    <recommendedName>
        <fullName evidence="3">Nephrocystin 3-like N-terminal domain-containing protein</fullName>
    </recommendedName>
</protein>
<dbReference type="SUPFAM" id="SSF52540">
    <property type="entry name" value="P-loop containing nucleoside triphosphate hydrolases"/>
    <property type="match status" value="1"/>
</dbReference>